<feature type="domain" description="CMP/dCMP-type deaminase" evidence="1">
    <location>
        <begin position="8"/>
        <end position="129"/>
    </location>
</feature>
<dbReference type="InterPro" id="IPR016193">
    <property type="entry name" value="Cytidine_deaminase-like"/>
</dbReference>
<reference evidence="2" key="1">
    <citation type="submission" date="2023-02" db="EMBL/GenBank/DDBJ databases">
        <authorList>
            <person name="Ashton P.M."/>
            <person name="Dallman T."/>
            <person name="Nair S."/>
            <person name="De Pinna E."/>
            <person name="Peters T."/>
            <person name="Grant K."/>
        </authorList>
    </citation>
    <scope>NUCLEOTIDE SEQUENCE</scope>
    <source>
        <strain evidence="2">01103883</strain>
    </source>
</reference>
<dbReference type="AlphaFoldDB" id="A0AAD2UVQ7"/>
<dbReference type="Proteomes" id="UP001182355">
    <property type="component" value="Unassembled WGS sequence"/>
</dbReference>
<evidence type="ECO:0000313" key="2">
    <source>
        <dbReference type="EMBL" id="ELI8100353.1"/>
    </source>
</evidence>
<dbReference type="EMBL" id="ABNAVX010000001">
    <property type="protein sequence ID" value="ELI8100353.1"/>
    <property type="molecule type" value="Genomic_DNA"/>
</dbReference>
<sequence length="273" mass="30430">MTAINEIMNDSELANQAMEELSKCVNYPKIGAVISKNGFLLSTGFRGEVSGKHAERVAIEKLSVDQLQGATIYTTLEPCAEIHEGQREKSCCELIAESGISKVYIGVLDPNGKIYCKGMNFLRDNSLTVKLFSPTNRQKIESSTFKYDDFSAAIGSGKRRVRSVKNGKKFTVQFAKEDERKISFRLSPLSMPLDHIDLVAANDSVRLAPGIMDFSSIPDPMLYQDPSHYARLSEGEIAIISEPQSTMVLLVKLLEITPTDIFIQWEARNIRRS</sequence>
<name>A0AAD2UVQ7_YEREN</name>
<dbReference type="SUPFAM" id="SSF53927">
    <property type="entry name" value="Cytidine deaminase-like"/>
    <property type="match status" value="1"/>
</dbReference>
<protein>
    <submittedName>
        <fullName evidence="2">Cytidine deaminase</fullName>
    </submittedName>
</protein>
<dbReference type="Gene3D" id="3.40.140.10">
    <property type="entry name" value="Cytidine Deaminase, domain 2"/>
    <property type="match status" value="1"/>
</dbReference>
<dbReference type="PROSITE" id="PS51747">
    <property type="entry name" value="CYT_DCMP_DEAMINASES_2"/>
    <property type="match status" value="1"/>
</dbReference>
<organism evidence="2 3">
    <name type="scientific">Yersinia enterocolitica</name>
    <dbReference type="NCBI Taxonomy" id="630"/>
    <lineage>
        <taxon>Bacteria</taxon>
        <taxon>Pseudomonadati</taxon>
        <taxon>Pseudomonadota</taxon>
        <taxon>Gammaproteobacteria</taxon>
        <taxon>Enterobacterales</taxon>
        <taxon>Yersiniaceae</taxon>
        <taxon>Yersinia</taxon>
    </lineage>
</organism>
<dbReference type="InterPro" id="IPR002125">
    <property type="entry name" value="CMP_dCMP_dom"/>
</dbReference>
<gene>
    <name evidence="2" type="ORF">RSF11_000008</name>
</gene>
<dbReference type="Pfam" id="PF00383">
    <property type="entry name" value="dCMP_cyt_deam_1"/>
    <property type="match status" value="1"/>
</dbReference>
<evidence type="ECO:0000259" key="1">
    <source>
        <dbReference type="PROSITE" id="PS51747"/>
    </source>
</evidence>
<evidence type="ECO:0000313" key="3">
    <source>
        <dbReference type="Proteomes" id="UP001182355"/>
    </source>
</evidence>
<proteinExistence type="predicted"/>
<dbReference type="RefSeq" id="WP_050321628.1">
    <property type="nucleotide sequence ID" value="NZ_CTRB01000001.1"/>
</dbReference>
<dbReference type="GO" id="GO:0003824">
    <property type="term" value="F:catalytic activity"/>
    <property type="evidence" value="ECO:0007669"/>
    <property type="project" value="InterPro"/>
</dbReference>
<comment type="caution">
    <text evidence="2">The sequence shown here is derived from an EMBL/GenBank/DDBJ whole genome shotgun (WGS) entry which is preliminary data.</text>
</comment>
<accession>A0AAD2UVQ7</accession>